<reference evidence="2 3" key="1">
    <citation type="submission" date="2023-03" db="EMBL/GenBank/DDBJ databases">
        <title>Mating type loci evolution in Malassezia.</title>
        <authorList>
            <person name="Coelho M.A."/>
        </authorList>
    </citation>
    <scope>NUCLEOTIDE SEQUENCE [LARGE SCALE GENOMIC DNA]</scope>
    <source>
        <strain evidence="2 3">CBS 13387</strain>
    </source>
</reference>
<feature type="transmembrane region" description="Helical" evidence="1">
    <location>
        <begin position="301"/>
        <end position="321"/>
    </location>
</feature>
<dbReference type="AlphaFoldDB" id="A0AAJ6CL82"/>
<keyword evidence="3" id="KW-1185">Reference proteome</keyword>
<feature type="transmembrane region" description="Helical" evidence="1">
    <location>
        <begin position="64"/>
        <end position="88"/>
    </location>
</feature>
<evidence type="ECO:0000313" key="2">
    <source>
        <dbReference type="EMBL" id="WFD15517.1"/>
    </source>
</evidence>
<evidence type="ECO:0000313" key="3">
    <source>
        <dbReference type="Proteomes" id="UP001217582"/>
    </source>
</evidence>
<keyword evidence="1" id="KW-0812">Transmembrane</keyword>
<evidence type="ECO:0000256" key="1">
    <source>
        <dbReference type="SAM" id="Phobius"/>
    </source>
</evidence>
<sequence>MSLSLNDAPLPRDSVSTASDLTIAEDDLDVLPAEDLDSDVEYLPLQSLPSGRRFRLILARQSRFLFLQGIFLFAFVIVGMCLFAPHMLCIPRHTRGMNVSCLHPIMSRVASRSSSVLFDDHSSIIAFDEPGSGMNLELDDHDAPMDAWNLQDDRSLESDESRSEDFDMYRDFYNMDQIPKQLEAERAPNSLGGVPPMAARPKSHPLVHIPTQHDPSAHSHDVHHLPDSFLAGDELKGQSFMFGPNDSFMELAPLGPEYTAEEHERMTRAYRRGERLRKQKRLCGAWLRGERRCFGRLGRGSVLIFLFIFMALLAVLLYFVIPRAPDIDLVTHEALTVATKKSDIELTPTPLGFKMNGTLHFRVDYTNGWIPVHLLSLSTQVKLAKTDKVIGQGHVPSQWIPGHKTSDLKVPIFFSHKSVNQTGDDTQLTIQDACAHLYQGVRRPSMDLRIHVKMDLGGIVSPHEKALTLNNVACPWELPN</sequence>
<organism evidence="2 3">
    <name type="scientific">Malassezia arunalokei</name>
    <dbReference type="NCBI Taxonomy" id="1514897"/>
    <lineage>
        <taxon>Eukaryota</taxon>
        <taxon>Fungi</taxon>
        <taxon>Dikarya</taxon>
        <taxon>Basidiomycota</taxon>
        <taxon>Ustilaginomycotina</taxon>
        <taxon>Malasseziomycetes</taxon>
        <taxon>Malasseziales</taxon>
        <taxon>Malasseziaceae</taxon>
        <taxon>Malassezia</taxon>
    </lineage>
</organism>
<dbReference type="EMBL" id="CP119918">
    <property type="protein sequence ID" value="WFD15517.1"/>
    <property type="molecule type" value="Genomic_DNA"/>
</dbReference>
<keyword evidence="1" id="KW-1133">Transmembrane helix</keyword>
<gene>
    <name evidence="2" type="ORF">MARU1_001535</name>
</gene>
<dbReference type="Proteomes" id="UP001217582">
    <property type="component" value="Chromosome 3"/>
</dbReference>
<keyword evidence="1" id="KW-0472">Membrane</keyword>
<proteinExistence type="predicted"/>
<name>A0AAJ6CL82_9BASI</name>
<protein>
    <submittedName>
        <fullName evidence="2">Uncharacterized protein</fullName>
    </submittedName>
</protein>
<accession>A0AAJ6CL82</accession>